<accession>A0ABW9XAG2</accession>
<feature type="region of interest" description="Disordered" evidence="1">
    <location>
        <begin position="53"/>
        <end position="79"/>
    </location>
</feature>
<protein>
    <submittedName>
        <fullName evidence="2">Uncharacterized protein</fullName>
    </submittedName>
</protein>
<dbReference type="RefSeq" id="WP_161716780.1">
    <property type="nucleotide sequence ID" value="NZ_JAAAPO010000001.1"/>
</dbReference>
<name>A0ABW9XAG2_9SPHN</name>
<proteinExistence type="predicted"/>
<organism evidence="2 3">
    <name type="scientific">Novosphingobium ovatum</name>
    <dbReference type="NCBI Taxonomy" id="1908523"/>
    <lineage>
        <taxon>Bacteria</taxon>
        <taxon>Pseudomonadati</taxon>
        <taxon>Pseudomonadota</taxon>
        <taxon>Alphaproteobacteria</taxon>
        <taxon>Sphingomonadales</taxon>
        <taxon>Sphingomonadaceae</taxon>
        <taxon>Novosphingobium</taxon>
    </lineage>
</organism>
<comment type="caution">
    <text evidence="2">The sequence shown here is derived from an EMBL/GenBank/DDBJ whole genome shotgun (WGS) entry which is preliminary data.</text>
</comment>
<evidence type="ECO:0000313" key="3">
    <source>
        <dbReference type="Proteomes" id="UP000753724"/>
    </source>
</evidence>
<reference evidence="3" key="1">
    <citation type="submission" date="2020-01" db="EMBL/GenBank/DDBJ databases">
        <title>Sphingomonas sp. strain CSW-10.</title>
        <authorList>
            <person name="Chen W.-M."/>
        </authorList>
    </citation>
    <scope>NUCLEOTIDE SEQUENCE [LARGE SCALE GENOMIC DNA]</scope>
    <source>
        <strain evidence="3">FSY-8</strain>
    </source>
</reference>
<evidence type="ECO:0000256" key="1">
    <source>
        <dbReference type="SAM" id="MobiDB-lite"/>
    </source>
</evidence>
<dbReference type="EMBL" id="JAAAPO010000001">
    <property type="protein sequence ID" value="NBC35518.1"/>
    <property type="molecule type" value="Genomic_DNA"/>
</dbReference>
<gene>
    <name evidence="2" type="ORF">GTZ99_02995</name>
</gene>
<keyword evidence="3" id="KW-1185">Reference proteome</keyword>
<evidence type="ECO:0000313" key="2">
    <source>
        <dbReference type="EMBL" id="NBC35518.1"/>
    </source>
</evidence>
<sequence>MAKGQSRAEHLREHRAVFELAMQLGCSLDTAAQELARRRAWARLNASTARLRAKMAGAPTTTSQPTPPPAKPAPWWVEL</sequence>
<dbReference type="Proteomes" id="UP000753724">
    <property type="component" value="Unassembled WGS sequence"/>
</dbReference>